<dbReference type="OrthoDB" id="9792148at2"/>
<feature type="domain" description="Putative sugar diacid recognition" evidence="1">
    <location>
        <begin position="4"/>
        <end position="131"/>
    </location>
</feature>
<feature type="domain" description="PucR C-terminal helix-turn-helix" evidence="2">
    <location>
        <begin position="284"/>
        <end position="336"/>
    </location>
</feature>
<evidence type="ECO:0000259" key="1">
    <source>
        <dbReference type="Pfam" id="PF05651"/>
    </source>
</evidence>
<protein>
    <submittedName>
        <fullName evidence="3">Sugar diacid utilization regulator</fullName>
    </submittedName>
</protein>
<dbReference type="InterPro" id="IPR025736">
    <property type="entry name" value="PucR_C-HTH_dom"/>
</dbReference>
<dbReference type="PANTHER" id="PTHR33744">
    <property type="entry name" value="CARBOHYDRATE DIACID REGULATOR"/>
    <property type="match status" value="1"/>
</dbReference>
<dbReference type="SUPFAM" id="SSF46689">
    <property type="entry name" value="Homeodomain-like"/>
    <property type="match status" value="1"/>
</dbReference>
<evidence type="ECO:0000313" key="4">
    <source>
        <dbReference type="Proteomes" id="UP000078148"/>
    </source>
</evidence>
<keyword evidence="4" id="KW-1185">Reference proteome</keyword>
<accession>A0A172ZCH0</accession>
<gene>
    <name evidence="3" type="ORF">AR543_02255</name>
</gene>
<dbReference type="InterPro" id="IPR009057">
    <property type="entry name" value="Homeodomain-like_sf"/>
</dbReference>
<dbReference type="InterPro" id="IPR042070">
    <property type="entry name" value="PucR_C-HTH_sf"/>
</dbReference>
<evidence type="ECO:0000313" key="3">
    <source>
        <dbReference type="EMBL" id="ANF94967.1"/>
    </source>
</evidence>
<organism evidence="3 4">
    <name type="scientific">Paenibacillus bovis</name>
    <dbReference type="NCBI Taxonomy" id="1616788"/>
    <lineage>
        <taxon>Bacteria</taxon>
        <taxon>Bacillati</taxon>
        <taxon>Bacillota</taxon>
        <taxon>Bacilli</taxon>
        <taxon>Bacillales</taxon>
        <taxon>Paenibacillaceae</taxon>
        <taxon>Paenibacillus</taxon>
    </lineage>
</organism>
<dbReference type="EMBL" id="CP013023">
    <property type="protein sequence ID" value="ANF94967.1"/>
    <property type="molecule type" value="Genomic_DNA"/>
</dbReference>
<reference evidence="3 4" key="2">
    <citation type="journal article" date="2016" name="Int. J. Syst. Evol. Microbiol.">
        <title>Paenibacillus bovis sp. nov., isolated from raw yak (Bos grunniens) milk.</title>
        <authorList>
            <person name="Gao C."/>
            <person name="Han J."/>
            <person name="Liu Z."/>
            <person name="Xu X."/>
            <person name="Hang F."/>
            <person name="Wu Z."/>
        </authorList>
    </citation>
    <scope>NUCLEOTIDE SEQUENCE [LARGE SCALE GENOMIC DNA]</scope>
    <source>
        <strain evidence="3 4">BD3526</strain>
    </source>
</reference>
<dbReference type="AlphaFoldDB" id="A0A172ZCH0"/>
<dbReference type="PANTHER" id="PTHR33744:SF15">
    <property type="entry name" value="CARBOHYDRATE DIACID REGULATOR"/>
    <property type="match status" value="1"/>
</dbReference>
<dbReference type="Pfam" id="PF13556">
    <property type="entry name" value="HTH_30"/>
    <property type="match status" value="1"/>
</dbReference>
<dbReference type="Pfam" id="PF05651">
    <property type="entry name" value="Diacid_rec"/>
    <property type="match status" value="1"/>
</dbReference>
<dbReference type="KEGG" id="pbv:AR543_02255"/>
<sequence>MYRLSQKQAQDIVDKMMLDIPYNINIMNEQGVIIGSGSTQRIGTIHPGAVEALATGQRVEVWQDGRLEQKGTNEPIVIDQQYIGVIGITGEPDEVRPFCNLVRTTVSLLIEQRSRLESLAHEASRKKAFLDTLLEYHGSSYPQKLRREASVYQLDLLLQTAVLYIHGLQLNEHTGKLLLLFPSFRIHEKEGSFLVMVQNQEELLPIMQRFLQDQPEAFIAAGRLENSIAHSYAQARDTMQILLALRPPSRIACYEEVQFLVQFSQAPLSPLSNAAARLEDTADLLETLRSFIYHNGSIHDTAHALNIHRNTLQYRLKRIHTLTGKDPRHLLELIELTHGLLSLHF</sequence>
<evidence type="ECO:0000259" key="2">
    <source>
        <dbReference type="Pfam" id="PF13556"/>
    </source>
</evidence>
<dbReference type="RefSeq" id="WP_060531467.1">
    <property type="nucleotide sequence ID" value="NZ_CP013023.1"/>
</dbReference>
<dbReference type="InterPro" id="IPR008599">
    <property type="entry name" value="Diacid_rec"/>
</dbReference>
<name>A0A172ZCH0_9BACL</name>
<proteinExistence type="predicted"/>
<dbReference type="STRING" id="1616788.AR543_02255"/>
<dbReference type="Proteomes" id="UP000078148">
    <property type="component" value="Chromosome"/>
</dbReference>
<dbReference type="Gene3D" id="1.10.10.2840">
    <property type="entry name" value="PucR C-terminal helix-turn-helix domain"/>
    <property type="match status" value="1"/>
</dbReference>
<reference evidence="4" key="1">
    <citation type="submission" date="2015-10" db="EMBL/GenBank/DDBJ databases">
        <title>Genome of Paenibacillus bovis sp. nov.</title>
        <authorList>
            <person name="Wu Z."/>
            <person name="Gao C."/>
            <person name="Liu Z."/>
            <person name="Zheng H."/>
        </authorList>
    </citation>
    <scope>NUCLEOTIDE SEQUENCE [LARGE SCALE GENOMIC DNA]</scope>
    <source>
        <strain evidence="4">BD3526</strain>
    </source>
</reference>
<dbReference type="InterPro" id="IPR051448">
    <property type="entry name" value="CdaR-like_regulators"/>
</dbReference>